<dbReference type="AlphaFoldDB" id="A0AAD7N0U0"/>
<dbReference type="EMBL" id="JARJLG010000133">
    <property type="protein sequence ID" value="KAJ7739246.1"/>
    <property type="molecule type" value="Genomic_DNA"/>
</dbReference>
<accession>A0AAD7N0U0</accession>
<evidence type="ECO:0000313" key="1">
    <source>
        <dbReference type="EMBL" id="KAJ7739246.1"/>
    </source>
</evidence>
<comment type="caution">
    <text evidence="1">The sequence shown here is derived from an EMBL/GenBank/DDBJ whole genome shotgun (WGS) entry which is preliminary data.</text>
</comment>
<name>A0AAD7N0U0_9AGAR</name>
<sequence>MNVADAATSALSFAASNWIWTSTVTTGGIVALRKDFTPPLGKALIAAEIIITADDSMGFFVNGEYIGSGTPPARTRFVNRYCVDLDPSFNVFAVNASAGSAGGMLATILITYSDNTTDTLVSDSSWRVHSGLPAGFEQLSFDDTAWPVATSLGAYGAAPWDTVFIPSSPAVLGFARADWVWTDVVPASGTLPAGSRVFRRKFTPAPGQTPMTANIIIAVDNSYTLYVNGTGTDFHIAQHYVVNFATAPSEIVLAVLATNAASGPTAVLVNMEVNTVPSGRVNCTAGSFVLTDDLWLSTKGTIPTGWEQLGFDDSAWPAVISEGEYGVAPWDTVTIEAPAAPVTI</sequence>
<evidence type="ECO:0000313" key="2">
    <source>
        <dbReference type="Proteomes" id="UP001215280"/>
    </source>
</evidence>
<dbReference type="Proteomes" id="UP001215280">
    <property type="component" value="Unassembled WGS sequence"/>
</dbReference>
<organism evidence="1 2">
    <name type="scientific">Mycena maculata</name>
    <dbReference type="NCBI Taxonomy" id="230809"/>
    <lineage>
        <taxon>Eukaryota</taxon>
        <taxon>Fungi</taxon>
        <taxon>Dikarya</taxon>
        <taxon>Basidiomycota</taxon>
        <taxon>Agaricomycotina</taxon>
        <taxon>Agaricomycetes</taxon>
        <taxon>Agaricomycetidae</taxon>
        <taxon>Agaricales</taxon>
        <taxon>Marasmiineae</taxon>
        <taxon>Mycenaceae</taxon>
        <taxon>Mycena</taxon>
    </lineage>
</organism>
<gene>
    <name evidence="1" type="ORF">DFH07DRAFT_752251</name>
</gene>
<proteinExistence type="predicted"/>
<reference evidence="1" key="1">
    <citation type="submission" date="2023-03" db="EMBL/GenBank/DDBJ databases">
        <title>Massive genome expansion in bonnet fungi (Mycena s.s.) driven by repeated elements and novel gene families across ecological guilds.</title>
        <authorList>
            <consortium name="Lawrence Berkeley National Laboratory"/>
            <person name="Harder C.B."/>
            <person name="Miyauchi S."/>
            <person name="Viragh M."/>
            <person name="Kuo A."/>
            <person name="Thoen E."/>
            <person name="Andreopoulos B."/>
            <person name="Lu D."/>
            <person name="Skrede I."/>
            <person name="Drula E."/>
            <person name="Henrissat B."/>
            <person name="Morin E."/>
            <person name="Kohler A."/>
            <person name="Barry K."/>
            <person name="LaButti K."/>
            <person name="Morin E."/>
            <person name="Salamov A."/>
            <person name="Lipzen A."/>
            <person name="Mereny Z."/>
            <person name="Hegedus B."/>
            <person name="Baldrian P."/>
            <person name="Stursova M."/>
            <person name="Weitz H."/>
            <person name="Taylor A."/>
            <person name="Grigoriev I.V."/>
            <person name="Nagy L.G."/>
            <person name="Martin F."/>
            <person name="Kauserud H."/>
        </authorList>
    </citation>
    <scope>NUCLEOTIDE SEQUENCE</scope>
    <source>
        <strain evidence="1">CBHHK188m</strain>
    </source>
</reference>
<dbReference type="Gene3D" id="2.60.120.260">
    <property type="entry name" value="Galactose-binding domain-like"/>
    <property type="match status" value="2"/>
</dbReference>
<keyword evidence="2" id="KW-1185">Reference proteome</keyword>
<protein>
    <submittedName>
        <fullName evidence="1">Uncharacterized protein</fullName>
    </submittedName>
</protein>